<dbReference type="InterPro" id="IPR007527">
    <property type="entry name" value="Znf_SWIM"/>
</dbReference>
<dbReference type="PANTHER" id="PTHR46033:SF8">
    <property type="entry name" value="PROTEIN MAINTENANCE OF MERISTEMS-LIKE"/>
    <property type="match status" value="1"/>
</dbReference>
<gene>
    <name evidence="7" type="primary">MAIL3_142</name>
    <name evidence="7" type="ORF">CK203_026149</name>
</gene>
<evidence type="ECO:0000256" key="4">
    <source>
        <dbReference type="PROSITE-ProRule" id="PRU00325"/>
    </source>
</evidence>
<feature type="compositionally biased region" description="Low complexity" evidence="5">
    <location>
        <begin position="1190"/>
        <end position="1213"/>
    </location>
</feature>
<evidence type="ECO:0000313" key="8">
    <source>
        <dbReference type="Proteomes" id="UP000288805"/>
    </source>
</evidence>
<dbReference type="InterPro" id="IPR018289">
    <property type="entry name" value="MULE_transposase_dom"/>
</dbReference>
<organism evidence="7 8">
    <name type="scientific">Vitis vinifera</name>
    <name type="common">Grape</name>
    <dbReference type="NCBI Taxonomy" id="29760"/>
    <lineage>
        <taxon>Eukaryota</taxon>
        <taxon>Viridiplantae</taxon>
        <taxon>Streptophyta</taxon>
        <taxon>Embryophyta</taxon>
        <taxon>Tracheophyta</taxon>
        <taxon>Spermatophyta</taxon>
        <taxon>Magnoliopsida</taxon>
        <taxon>eudicotyledons</taxon>
        <taxon>Gunneridae</taxon>
        <taxon>Pentapetalae</taxon>
        <taxon>rosids</taxon>
        <taxon>Vitales</taxon>
        <taxon>Vitaceae</taxon>
        <taxon>Viteae</taxon>
        <taxon>Vitis</taxon>
    </lineage>
</organism>
<sequence length="1351" mass="153150">MLEMHNRFGMDEVELFVEQVPIDLQMNSPLGNCMPLLLGENDGTSNVQNPFTVEHRSEEDEEDEEGTQCDDDSVGAEDIHNDDNQDREGSSPFLAVREAIEREQMRYVAVDGEGCNLSNNPDTEDLDDPIELSPMLYHLAPSPQFENVENIGHVVSSEWSPWGNTLMGHPTGEFIVGQIFNSKGDLQHAVKMYSINSHQEYIVLSSTKKLLVLRCKKAEQSQCAWRLRATVVKGTSLFEINKYSGPHTCVNPCMNQDHHQLDSNLIAAHIEGMIKTQFTLSVAAIQASVVERFGYHISYTKASKGKRKALTNLFGDFYKSYAKQPHFFGALEQANPGCVVISKTFPGNMRNEEVFHRVFWAFHPSIEGFKHCRPVLTIDGTHLYGKYKGTVMIAMGCDGNNQLFPLAFTLTEGENVDSWGWFLACIRNRVTQRRGLCVISDCHPGIMATFADVYFGWSEPNAYHRICMRHLASNFMTHFKDKCLKQLLCRAALETKVEKFNMHMETIGRINQDALSWLEAIPFEKWALSHDGGRRYGIMTTNMSKVFNSVLKGARSFPITAFVQLTFYRVNSYFAVRREHSASRLASSEQYIPYVDAKINANVVKAGSHEVVLYDHFQGLFHVKASRGSKKTSSGGRTHRVNLREHVCTCGKTLIYGFPCSHILAACHFRSIDFRSFVQHYYTIQSYFSTWAPLFNPIHNEYEWPPYVGPVIVPADSMKRVSGGRPKSTRLHNEMDLNQVLTCRQRLWTFMREWEMDPRIRRYVMQSGFYGVYRVGHISLDWPLITSLVERWRPETHTFHLPIGEMTVTLQDVAMILGLRIHGPPITGTCDIDWSLLCSELLGVVPPPSQIRGSSISARWLREQFSYPPAGVDDVILQRYARAFILALLGGALFADKTGTHVQLCYLPLLRDFTEISHYSWGSAVLAYLYRELCRASLDSATEISGPITLLQLWSWERLHVGRPDFGRPPVPIVVPHVHDDVVDGLHDHLLPDEALPIDPLGHRWRVLWEPYTADLIAHLPAICQADEEIWRIMSPLICFDIIEWHRPERVLRQFHMQQGIPPPCLIDIELHLVDRRGRHQYDWVTFHAQYISLWATRSERIATAPLAITTMSFYDPYMQWYRHITQRLIAPVLHRDHMRFHSTASATELLITAVSQMAISNDLEETHRIAIDVLRAIGEDHCVHSTHEPSASSGSSMRPPSLITPVRVPPIRGRGRGGRRAGHRHVPLASTLPSISLDAPPPIAESIAPPPVTESIAPPPVTESIAPLPFLQGIAHAARLHVRVARGHRAPRVRRVLPPSVPSISTAHVDDVSQSIEMETFQIAQMDTTNMAIYRRCSQRKRKIPSCGTH</sequence>
<feature type="region of interest" description="Disordered" evidence="5">
    <location>
        <begin position="1186"/>
        <end position="1225"/>
    </location>
</feature>
<proteinExistence type="predicted"/>
<feature type="region of interest" description="Disordered" evidence="5">
    <location>
        <begin position="54"/>
        <end position="92"/>
    </location>
</feature>
<dbReference type="InterPro" id="IPR004332">
    <property type="entry name" value="Transposase_MuDR"/>
</dbReference>
<feature type="compositionally biased region" description="Basic and acidic residues" evidence="5">
    <location>
        <begin position="77"/>
        <end position="89"/>
    </location>
</feature>
<dbReference type="InterPro" id="IPR019557">
    <property type="entry name" value="AminoTfrase-like_pln_mobile"/>
</dbReference>
<comment type="caution">
    <text evidence="7">The sequence shown here is derived from an EMBL/GenBank/DDBJ whole genome shotgun (WGS) entry which is preliminary data.</text>
</comment>
<feature type="compositionally biased region" description="Acidic residues" evidence="5">
    <location>
        <begin position="59"/>
        <end position="75"/>
    </location>
</feature>
<dbReference type="Pfam" id="PF10536">
    <property type="entry name" value="PMD"/>
    <property type="match status" value="1"/>
</dbReference>
<dbReference type="InterPro" id="IPR044824">
    <property type="entry name" value="MAIN-like"/>
</dbReference>
<dbReference type="EMBL" id="QGNW01000105">
    <property type="protein sequence ID" value="RVW96799.1"/>
    <property type="molecule type" value="Genomic_DNA"/>
</dbReference>
<dbReference type="PANTHER" id="PTHR46033">
    <property type="entry name" value="PROTEIN MAIN-LIKE 2"/>
    <property type="match status" value="1"/>
</dbReference>
<dbReference type="Pfam" id="PF10551">
    <property type="entry name" value="MULE"/>
    <property type="match status" value="1"/>
</dbReference>
<dbReference type="Proteomes" id="UP000288805">
    <property type="component" value="Unassembled WGS sequence"/>
</dbReference>
<dbReference type="SMART" id="SM00575">
    <property type="entry name" value="ZnF_PMZ"/>
    <property type="match status" value="1"/>
</dbReference>
<evidence type="ECO:0000256" key="1">
    <source>
        <dbReference type="ARBA" id="ARBA00022723"/>
    </source>
</evidence>
<feature type="domain" description="SWIM-type" evidence="6">
    <location>
        <begin position="639"/>
        <end position="671"/>
    </location>
</feature>
<keyword evidence="2 4" id="KW-0863">Zinc-finger</keyword>
<evidence type="ECO:0000256" key="5">
    <source>
        <dbReference type="SAM" id="MobiDB-lite"/>
    </source>
</evidence>
<dbReference type="GO" id="GO:0010073">
    <property type="term" value="P:meristem maintenance"/>
    <property type="evidence" value="ECO:0007669"/>
    <property type="project" value="InterPro"/>
</dbReference>
<dbReference type="Pfam" id="PF04434">
    <property type="entry name" value="SWIM"/>
    <property type="match status" value="1"/>
</dbReference>
<accession>A0A438IJA9</accession>
<reference evidence="7 8" key="1">
    <citation type="journal article" date="2018" name="PLoS Genet.">
        <title>Population sequencing reveals clonal diversity and ancestral inbreeding in the grapevine cultivar Chardonnay.</title>
        <authorList>
            <person name="Roach M.J."/>
            <person name="Johnson D.L."/>
            <person name="Bohlmann J."/>
            <person name="van Vuuren H.J."/>
            <person name="Jones S.J."/>
            <person name="Pretorius I.S."/>
            <person name="Schmidt S.A."/>
            <person name="Borneman A.R."/>
        </authorList>
    </citation>
    <scope>NUCLEOTIDE SEQUENCE [LARGE SCALE GENOMIC DNA]</scope>
    <source>
        <strain evidence="8">cv. Chardonnay</strain>
        <tissue evidence="7">Leaf</tissue>
    </source>
</reference>
<keyword evidence="3" id="KW-0862">Zinc</keyword>
<dbReference type="InterPro" id="IPR006564">
    <property type="entry name" value="Znf_PMZ"/>
</dbReference>
<dbReference type="GO" id="GO:0008270">
    <property type="term" value="F:zinc ion binding"/>
    <property type="evidence" value="ECO:0007669"/>
    <property type="project" value="UniProtKB-KW"/>
</dbReference>
<dbReference type="Pfam" id="PF03108">
    <property type="entry name" value="DBD_Tnp_Mut"/>
    <property type="match status" value="1"/>
</dbReference>
<feature type="compositionally biased region" description="Basic residues" evidence="5">
    <location>
        <begin position="1214"/>
        <end position="1225"/>
    </location>
</feature>
<evidence type="ECO:0000256" key="3">
    <source>
        <dbReference type="ARBA" id="ARBA00022833"/>
    </source>
</evidence>
<keyword evidence="1" id="KW-0479">Metal-binding</keyword>
<name>A0A438IJA9_VITVI</name>
<evidence type="ECO:0000313" key="7">
    <source>
        <dbReference type="EMBL" id="RVW96799.1"/>
    </source>
</evidence>
<evidence type="ECO:0000256" key="2">
    <source>
        <dbReference type="ARBA" id="ARBA00022771"/>
    </source>
</evidence>
<dbReference type="PROSITE" id="PS50966">
    <property type="entry name" value="ZF_SWIM"/>
    <property type="match status" value="1"/>
</dbReference>
<protein>
    <submittedName>
        <fullName evidence="7">Serine/threonine-protein phosphatase 7 long form-like</fullName>
    </submittedName>
</protein>
<evidence type="ECO:0000259" key="6">
    <source>
        <dbReference type="PROSITE" id="PS50966"/>
    </source>
</evidence>